<accession>A0ABQ8L7G3</accession>
<evidence type="ECO:0000313" key="1">
    <source>
        <dbReference type="EMBL" id="KAI2645611.1"/>
    </source>
</evidence>
<dbReference type="InterPro" id="IPR012337">
    <property type="entry name" value="RNaseH-like_sf"/>
</dbReference>
<dbReference type="PANTHER" id="PTHR45913">
    <property type="entry name" value="EPM2A-INTERACTING PROTEIN 1"/>
    <property type="match status" value="1"/>
</dbReference>
<keyword evidence="2" id="KW-1185">Reference proteome</keyword>
<organism evidence="1 2">
    <name type="scientific">Labeo rohita</name>
    <name type="common">Indian major carp</name>
    <name type="synonym">Cyprinus rohita</name>
    <dbReference type="NCBI Taxonomy" id="84645"/>
    <lineage>
        <taxon>Eukaryota</taxon>
        <taxon>Metazoa</taxon>
        <taxon>Chordata</taxon>
        <taxon>Craniata</taxon>
        <taxon>Vertebrata</taxon>
        <taxon>Euteleostomi</taxon>
        <taxon>Actinopterygii</taxon>
        <taxon>Neopterygii</taxon>
        <taxon>Teleostei</taxon>
        <taxon>Ostariophysi</taxon>
        <taxon>Cypriniformes</taxon>
        <taxon>Cyprinidae</taxon>
        <taxon>Labeoninae</taxon>
        <taxon>Labeonini</taxon>
        <taxon>Labeo</taxon>
    </lineage>
</organism>
<gene>
    <name evidence="1" type="ORF">H4Q32_026574</name>
</gene>
<name>A0ABQ8L7G3_LABRO</name>
<sequence>MYVVPPKQALCKRGNLERHYNTNHPKFKDRYPQKSAIRARKVDELRSELKAQQSLFTKSADQNKAATEASFRVSHFLAKNKKPFTDGELFKEAMAITAETIFKDFKNKDDIKASLRAVPLGPASVARRVESLSEDVDRQVLKDLSLCEYFSLQFDESLDAVDTAQLVVFVRMAFQDSTTKEDFLTLLHLKERTRGEDIYTEFKKYVSENDIPIHKLVAITTDGAPAMRGVRLGFIALCRNDPDFPEFKNYHCVIHQQALAGKVVDFSHTFLSARNEEHKELSDDAWLCDLGFLTDLTAKLNTLNNELQGKDRHLPHMISAVNAFKSKLGVWITHLKNGRLTHFPNLEKMSQSIKDKDVFHPEKYCAHLDKVATEFNMRIGELNEMECIAAFVSNPFMLIDIEQVAAKFQQVFSLSSGVDMEMVDLQNDIELKARSRDSDFWGLVNREKFPLLTACALKVSAYFGSTYLCEMAFSQMKIIKSKYRSRLTDRHLTDCLKLAVSSYEPDFRGLTESIQSQPSH</sequence>
<dbReference type="PANTHER" id="PTHR45913:SF21">
    <property type="entry name" value="DUF4371 DOMAIN-CONTAINING PROTEIN"/>
    <property type="match status" value="1"/>
</dbReference>
<comment type="caution">
    <text evidence="1">The sequence shown here is derived from an EMBL/GenBank/DDBJ whole genome shotgun (WGS) entry which is preliminary data.</text>
</comment>
<evidence type="ECO:0000313" key="2">
    <source>
        <dbReference type="Proteomes" id="UP000830375"/>
    </source>
</evidence>
<protein>
    <submittedName>
        <fullName evidence="1">General transcription factor II-I repeat domain-containing protein 2A</fullName>
    </submittedName>
</protein>
<dbReference type="SUPFAM" id="SSF53098">
    <property type="entry name" value="Ribonuclease H-like"/>
    <property type="match status" value="1"/>
</dbReference>
<dbReference type="EMBL" id="JACTAM010002179">
    <property type="protein sequence ID" value="KAI2645611.1"/>
    <property type="molecule type" value="Genomic_DNA"/>
</dbReference>
<reference evidence="1 2" key="1">
    <citation type="submission" date="2022-01" db="EMBL/GenBank/DDBJ databases">
        <title>A high-quality chromosome-level genome assembly of rohu carp, Labeo rohita.</title>
        <authorList>
            <person name="Arick M.A. II"/>
            <person name="Hsu C.-Y."/>
            <person name="Magbanua Z."/>
            <person name="Pechanova O."/>
            <person name="Grover C."/>
            <person name="Miller E."/>
            <person name="Thrash A."/>
            <person name="Ezzel L."/>
            <person name="Alam S."/>
            <person name="Benzie J."/>
            <person name="Hamilton M."/>
            <person name="Karsi A."/>
            <person name="Lawrence M.L."/>
            <person name="Peterson D.G."/>
        </authorList>
    </citation>
    <scope>NUCLEOTIDE SEQUENCE [LARGE SCALE GENOMIC DNA]</scope>
    <source>
        <strain evidence="2">BAU-BD-2019</strain>
        <tissue evidence="1">Blood</tissue>
    </source>
</reference>
<proteinExistence type="predicted"/>
<dbReference type="Proteomes" id="UP000830375">
    <property type="component" value="Unassembled WGS sequence"/>
</dbReference>